<sequence length="266" mass="29048">MMRSFGPLVKAGDVLQLPELTATATDAPHQATIAIPTTCNCDLHTGVPRPAGQPGVQRCGHAPWPSTELCRPDVKVSCSRAMVRIVDTEQGPSGRTLPYSRSMARIRPCLHSTVFVDVDVGLADYGIVGSGIGVGRPPCCDVARPPSWKPVTLGLEPTSAVRPDCDATRPSPKEASRTQFSEMTDGKSRHERMRDKSVPYLPPFLKHEVSADIDNLTERVKRFNAFRKILLVLDGGLRTVCRPPEDARSRTVVELMRADEGGMRLE</sequence>
<name>A0ABQ9G925_9NEOP</name>
<proteinExistence type="predicted"/>
<accession>A0ABQ9G925</accession>
<feature type="compositionally biased region" description="Basic and acidic residues" evidence="1">
    <location>
        <begin position="163"/>
        <end position="176"/>
    </location>
</feature>
<protein>
    <submittedName>
        <fullName evidence="2">Uncharacterized protein</fullName>
    </submittedName>
</protein>
<comment type="caution">
    <text evidence="2">The sequence shown here is derived from an EMBL/GenBank/DDBJ whole genome shotgun (WGS) entry which is preliminary data.</text>
</comment>
<reference evidence="2 3" key="1">
    <citation type="submission" date="2023-02" db="EMBL/GenBank/DDBJ databases">
        <title>LHISI_Scaffold_Assembly.</title>
        <authorList>
            <person name="Stuart O.P."/>
            <person name="Cleave R."/>
            <person name="Magrath M.J.L."/>
            <person name="Mikheyev A.S."/>
        </authorList>
    </citation>
    <scope>NUCLEOTIDE SEQUENCE [LARGE SCALE GENOMIC DNA]</scope>
    <source>
        <strain evidence="2">Daus_M_001</strain>
        <tissue evidence="2">Leg muscle</tissue>
    </source>
</reference>
<dbReference type="Proteomes" id="UP001159363">
    <property type="component" value="Chromosome 14"/>
</dbReference>
<gene>
    <name evidence="2" type="ORF">PR048_031341</name>
</gene>
<organism evidence="2 3">
    <name type="scientific">Dryococelus australis</name>
    <dbReference type="NCBI Taxonomy" id="614101"/>
    <lineage>
        <taxon>Eukaryota</taxon>
        <taxon>Metazoa</taxon>
        <taxon>Ecdysozoa</taxon>
        <taxon>Arthropoda</taxon>
        <taxon>Hexapoda</taxon>
        <taxon>Insecta</taxon>
        <taxon>Pterygota</taxon>
        <taxon>Neoptera</taxon>
        <taxon>Polyneoptera</taxon>
        <taxon>Phasmatodea</taxon>
        <taxon>Verophasmatodea</taxon>
        <taxon>Anareolatae</taxon>
        <taxon>Phasmatidae</taxon>
        <taxon>Eurycanthinae</taxon>
        <taxon>Dryococelus</taxon>
    </lineage>
</organism>
<feature type="compositionally biased region" description="Basic and acidic residues" evidence="1">
    <location>
        <begin position="184"/>
        <end position="195"/>
    </location>
</feature>
<evidence type="ECO:0000256" key="1">
    <source>
        <dbReference type="SAM" id="MobiDB-lite"/>
    </source>
</evidence>
<keyword evidence="3" id="KW-1185">Reference proteome</keyword>
<feature type="region of interest" description="Disordered" evidence="1">
    <location>
        <begin position="159"/>
        <end position="195"/>
    </location>
</feature>
<dbReference type="EMBL" id="JARBHB010000015">
    <property type="protein sequence ID" value="KAJ8867539.1"/>
    <property type="molecule type" value="Genomic_DNA"/>
</dbReference>
<evidence type="ECO:0000313" key="3">
    <source>
        <dbReference type="Proteomes" id="UP001159363"/>
    </source>
</evidence>
<evidence type="ECO:0000313" key="2">
    <source>
        <dbReference type="EMBL" id="KAJ8867539.1"/>
    </source>
</evidence>